<proteinExistence type="inferred from homology"/>
<dbReference type="GO" id="GO:0005576">
    <property type="term" value="C:extracellular region"/>
    <property type="evidence" value="ECO:0007669"/>
    <property type="project" value="UniProtKB-SubCell"/>
</dbReference>
<dbReference type="PROSITE" id="PS50843">
    <property type="entry name" value="EXPANSIN_CBD"/>
    <property type="match status" value="1"/>
</dbReference>
<dbReference type="SUPFAM" id="SSF50685">
    <property type="entry name" value="Barwin-like endoglucanases"/>
    <property type="match status" value="1"/>
</dbReference>
<evidence type="ECO:0000256" key="1">
    <source>
        <dbReference type="ARBA" id="ARBA00004613"/>
    </source>
</evidence>
<evidence type="ECO:0000259" key="6">
    <source>
        <dbReference type="PROSITE" id="PS50843"/>
    </source>
</evidence>
<gene>
    <name evidence="7" type="ORF">SSX86_006523</name>
</gene>
<dbReference type="InterPro" id="IPR007112">
    <property type="entry name" value="Expansin/allergen_DPBB_dom"/>
</dbReference>
<dbReference type="CDD" id="cd22275">
    <property type="entry name" value="DPBB_EXPB_N"/>
    <property type="match status" value="1"/>
</dbReference>
<dbReference type="PANTHER" id="PTHR31692:SF134">
    <property type="entry name" value="EXPANSIN_LOL PI, EXPANSIN, CELLULOSE-BINDING-LIKE DOMAIN SUPERFAMILY"/>
    <property type="match status" value="1"/>
</dbReference>
<feature type="chain" id="PRO_5042924635" evidence="4">
    <location>
        <begin position="29"/>
        <end position="265"/>
    </location>
</feature>
<keyword evidence="4" id="KW-0732">Signal</keyword>
<dbReference type="Pfam" id="PF03330">
    <property type="entry name" value="DPBB_1"/>
    <property type="match status" value="1"/>
</dbReference>
<dbReference type="PROSITE" id="PS50842">
    <property type="entry name" value="EXPANSIN_EG45"/>
    <property type="match status" value="1"/>
</dbReference>
<dbReference type="Gene3D" id="2.60.40.760">
    <property type="entry name" value="Expansin, cellulose-binding-like domain"/>
    <property type="match status" value="1"/>
</dbReference>
<keyword evidence="8" id="KW-1185">Reference proteome</keyword>
<dbReference type="SMART" id="SM00837">
    <property type="entry name" value="DPBB_1"/>
    <property type="match status" value="1"/>
</dbReference>
<comment type="caution">
    <text evidence="7">The sequence shown here is derived from an EMBL/GenBank/DDBJ whole genome shotgun (WGS) entry which is preliminary data.</text>
</comment>
<dbReference type="InterPro" id="IPR036908">
    <property type="entry name" value="RlpA-like_sf"/>
</dbReference>
<dbReference type="Proteomes" id="UP001408789">
    <property type="component" value="Unassembled WGS sequence"/>
</dbReference>
<evidence type="ECO:0000256" key="3">
    <source>
        <dbReference type="RuleBase" id="RU003460"/>
    </source>
</evidence>
<evidence type="ECO:0000256" key="2">
    <source>
        <dbReference type="ARBA" id="ARBA00022525"/>
    </source>
</evidence>
<evidence type="ECO:0000259" key="5">
    <source>
        <dbReference type="PROSITE" id="PS50842"/>
    </source>
</evidence>
<sequence length="265" mass="28683">MAFNLQNIFSIFISVCLISSFFANHSLASPYDDELFAYGGFATALGTWYGDPNGAGSGGACGWADDVKSPPFSAMIAAGNARIFLQGKGCGECYQIKCNRQPYCSGKPVTVTITDECPGACNNVDYHFDLSGTAFGAMANPGQAYNLRNLGQVDVQFRRVPCNYGRTRIAFKIDGSVNPYWFSVKIEYADGVGALRSVEIAPAGTQNFVPMTNIWGAVWVANVNPSFKGPFSFRLTSTDNTVLVARNAIPSRFVPGQTYFSHVNF</sequence>
<dbReference type="InterPro" id="IPR007117">
    <property type="entry name" value="Expansin_CBD"/>
</dbReference>
<comment type="subcellular location">
    <subcellularLocation>
        <location evidence="1">Secreted</location>
    </subcellularLocation>
</comment>
<dbReference type="SUPFAM" id="SSF49590">
    <property type="entry name" value="PHL pollen allergen"/>
    <property type="match status" value="1"/>
</dbReference>
<evidence type="ECO:0000256" key="4">
    <source>
        <dbReference type="SAM" id="SignalP"/>
    </source>
</evidence>
<dbReference type="GO" id="GO:0009653">
    <property type="term" value="P:anatomical structure morphogenesis"/>
    <property type="evidence" value="ECO:0007669"/>
    <property type="project" value="UniProtKB-ARBA"/>
</dbReference>
<dbReference type="InterPro" id="IPR009009">
    <property type="entry name" value="RlpA-like_DPBB"/>
</dbReference>
<evidence type="ECO:0000313" key="7">
    <source>
        <dbReference type="EMBL" id="KAK9073929.1"/>
    </source>
</evidence>
<feature type="domain" description="Expansin-like CBD" evidence="6">
    <location>
        <begin position="180"/>
        <end position="261"/>
    </location>
</feature>
<accession>A0AAP0DMQ1</accession>
<dbReference type="EMBL" id="JBCNJP010000008">
    <property type="protein sequence ID" value="KAK9073929.1"/>
    <property type="molecule type" value="Genomic_DNA"/>
</dbReference>
<organism evidence="7 8">
    <name type="scientific">Deinandra increscens subsp. villosa</name>
    <dbReference type="NCBI Taxonomy" id="3103831"/>
    <lineage>
        <taxon>Eukaryota</taxon>
        <taxon>Viridiplantae</taxon>
        <taxon>Streptophyta</taxon>
        <taxon>Embryophyta</taxon>
        <taxon>Tracheophyta</taxon>
        <taxon>Spermatophyta</taxon>
        <taxon>Magnoliopsida</taxon>
        <taxon>eudicotyledons</taxon>
        <taxon>Gunneridae</taxon>
        <taxon>Pentapetalae</taxon>
        <taxon>asterids</taxon>
        <taxon>campanulids</taxon>
        <taxon>Asterales</taxon>
        <taxon>Asteraceae</taxon>
        <taxon>Asteroideae</taxon>
        <taxon>Heliantheae alliance</taxon>
        <taxon>Madieae</taxon>
        <taxon>Madiinae</taxon>
        <taxon>Deinandra</taxon>
    </lineage>
</organism>
<dbReference type="Pfam" id="PF01357">
    <property type="entry name" value="Expansin_C"/>
    <property type="match status" value="1"/>
</dbReference>
<dbReference type="Gene3D" id="2.40.40.10">
    <property type="entry name" value="RlpA-like domain"/>
    <property type="match status" value="1"/>
</dbReference>
<dbReference type="InterPro" id="IPR005795">
    <property type="entry name" value="LolPI"/>
</dbReference>
<feature type="domain" description="Expansin-like EG45" evidence="5">
    <location>
        <begin position="58"/>
        <end position="167"/>
    </location>
</feature>
<evidence type="ECO:0000313" key="8">
    <source>
        <dbReference type="Proteomes" id="UP001408789"/>
    </source>
</evidence>
<dbReference type="AlphaFoldDB" id="A0AAP0DMQ1"/>
<dbReference type="InterPro" id="IPR036749">
    <property type="entry name" value="Expansin_CBD_sf"/>
</dbReference>
<dbReference type="PRINTS" id="PR00829">
    <property type="entry name" value="LOLP1ALLERGN"/>
</dbReference>
<dbReference type="PRINTS" id="PR01225">
    <property type="entry name" value="EXPANSNFAMLY"/>
</dbReference>
<name>A0AAP0DMQ1_9ASTR</name>
<dbReference type="InterPro" id="IPR007118">
    <property type="entry name" value="Expan_Lol_pI"/>
</dbReference>
<comment type="similarity">
    <text evidence="3">Belongs to the expansin family.</text>
</comment>
<dbReference type="PANTHER" id="PTHR31692">
    <property type="entry name" value="EXPANSIN-B3"/>
    <property type="match status" value="1"/>
</dbReference>
<feature type="signal peptide" evidence="4">
    <location>
        <begin position="1"/>
        <end position="28"/>
    </location>
</feature>
<protein>
    <submittedName>
        <fullName evidence="7">Uncharacterized protein</fullName>
    </submittedName>
</protein>
<reference evidence="7 8" key="1">
    <citation type="submission" date="2024-04" db="EMBL/GenBank/DDBJ databases">
        <title>The reference genome of an endangered Asteraceae, Deinandra increscens subsp. villosa, native to the Central Coast of California.</title>
        <authorList>
            <person name="Guilliams M."/>
            <person name="Hasenstab-Lehman K."/>
            <person name="Meyer R."/>
            <person name="Mcevoy S."/>
        </authorList>
    </citation>
    <scope>NUCLEOTIDE SEQUENCE [LARGE SCALE GENOMIC DNA]</scope>
    <source>
        <tissue evidence="7">Leaf</tissue>
    </source>
</reference>
<keyword evidence="2" id="KW-0964">Secreted</keyword>